<proteinExistence type="inferred from homology"/>
<dbReference type="EMBL" id="BSNK01000002">
    <property type="protein sequence ID" value="GLQ24519.1"/>
    <property type="molecule type" value="Genomic_DNA"/>
</dbReference>
<feature type="domain" description="CN hydrolase" evidence="3">
    <location>
        <begin position="12"/>
        <end position="290"/>
    </location>
</feature>
<evidence type="ECO:0000256" key="2">
    <source>
        <dbReference type="PROSITE-ProRule" id="PRU10139"/>
    </source>
</evidence>
<dbReference type="SUPFAM" id="SSF56317">
    <property type="entry name" value="Carbon-nitrogen hydrolase"/>
    <property type="match status" value="1"/>
</dbReference>
<evidence type="ECO:0000256" key="1">
    <source>
        <dbReference type="ARBA" id="ARBA00008129"/>
    </source>
</evidence>
<dbReference type="Proteomes" id="UP001161391">
    <property type="component" value="Unassembled WGS sequence"/>
</dbReference>
<dbReference type="PROSITE" id="PS00921">
    <property type="entry name" value="NITRIL_CHT_2"/>
    <property type="match status" value="1"/>
</dbReference>
<dbReference type="PROSITE" id="PS50263">
    <property type="entry name" value="CN_HYDROLASE"/>
    <property type="match status" value="1"/>
</dbReference>
<feature type="active site" description="Proton acceptor" evidence="2">
    <location>
        <position position="52"/>
    </location>
</feature>
<dbReference type="CDD" id="cd07564">
    <property type="entry name" value="nitrilases_CHs"/>
    <property type="match status" value="1"/>
</dbReference>
<dbReference type="InterPro" id="IPR003010">
    <property type="entry name" value="C-N_Hydrolase"/>
</dbReference>
<dbReference type="RefSeq" id="WP_284390999.1">
    <property type="nucleotide sequence ID" value="NZ_BSNK01000002.1"/>
</dbReference>
<reference evidence="4" key="1">
    <citation type="journal article" date="2014" name="Int. J. Syst. Evol. Microbiol.">
        <title>Complete genome of a new Firmicutes species belonging to the dominant human colonic microbiota ('Ruminococcus bicirculans') reveals two chromosomes and a selective capacity to utilize plant glucans.</title>
        <authorList>
            <consortium name="NISC Comparative Sequencing Program"/>
            <person name="Wegmann U."/>
            <person name="Louis P."/>
            <person name="Goesmann A."/>
            <person name="Henrissat B."/>
            <person name="Duncan S.H."/>
            <person name="Flint H.J."/>
        </authorList>
    </citation>
    <scope>NUCLEOTIDE SEQUENCE</scope>
    <source>
        <strain evidence="4">NBRC 108219</strain>
    </source>
</reference>
<keyword evidence="5" id="KW-1185">Reference proteome</keyword>
<dbReference type="Pfam" id="PF00795">
    <property type="entry name" value="CN_hydrolase"/>
    <property type="match status" value="1"/>
</dbReference>
<organism evidence="4 5">
    <name type="scientific">Algimonas ampicilliniresistens</name>
    <dbReference type="NCBI Taxonomy" id="1298735"/>
    <lineage>
        <taxon>Bacteria</taxon>
        <taxon>Pseudomonadati</taxon>
        <taxon>Pseudomonadota</taxon>
        <taxon>Alphaproteobacteria</taxon>
        <taxon>Maricaulales</taxon>
        <taxon>Robiginitomaculaceae</taxon>
        <taxon>Algimonas</taxon>
    </lineage>
</organism>
<evidence type="ECO:0000259" key="3">
    <source>
        <dbReference type="PROSITE" id="PS50263"/>
    </source>
</evidence>
<dbReference type="PANTHER" id="PTHR46044">
    <property type="entry name" value="NITRILASE"/>
    <property type="match status" value="1"/>
</dbReference>
<dbReference type="InterPro" id="IPR036526">
    <property type="entry name" value="C-N_Hydrolase_sf"/>
</dbReference>
<dbReference type="InterPro" id="IPR044149">
    <property type="entry name" value="Nitrilases_CHs"/>
</dbReference>
<accession>A0ABQ5VBX4</accession>
<evidence type="ECO:0000313" key="4">
    <source>
        <dbReference type="EMBL" id="GLQ24519.1"/>
    </source>
</evidence>
<name>A0ABQ5VBX4_9PROT</name>
<dbReference type="InterPro" id="IPR000132">
    <property type="entry name" value="Nitrilase/CN_hydratase_CS"/>
</dbReference>
<reference evidence="4" key="2">
    <citation type="submission" date="2023-01" db="EMBL/GenBank/DDBJ databases">
        <title>Draft genome sequence of Algimonas ampicilliniresistens strain NBRC 108219.</title>
        <authorList>
            <person name="Sun Q."/>
            <person name="Mori K."/>
        </authorList>
    </citation>
    <scope>NUCLEOTIDE SEQUENCE</scope>
    <source>
        <strain evidence="4">NBRC 108219</strain>
    </source>
</reference>
<evidence type="ECO:0000313" key="5">
    <source>
        <dbReference type="Proteomes" id="UP001161391"/>
    </source>
</evidence>
<comment type="similarity">
    <text evidence="1">Belongs to the carbon-nitrogen hydrolase superfamily. Nitrilase family.</text>
</comment>
<dbReference type="Gene3D" id="3.60.110.10">
    <property type="entry name" value="Carbon-nitrogen hydrolase"/>
    <property type="match status" value="1"/>
</dbReference>
<protein>
    <submittedName>
        <fullName evidence="4">Nitrilase</fullName>
    </submittedName>
</protein>
<dbReference type="PANTHER" id="PTHR46044:SF1">
    <property type="entry name" value="CN HYDROLASE DOMAIN-CONTAINING PROTEIN"/>
    <property type="match status" value="1"/>
</dbReference>
<gene>
    <name evidence="4" type="ORF">GCM10007853_23930</name>
</gene>
<comment type="caution">
    <text evidence="4">The sequence shown here is derived from an EMBL/GenBank/DDBJ whole genome shotgun (WGS) entry which is preliminary data.</text>
</comment>
<sequence>MAKASSHTRTRLRVAVAQLAPAFLDRAAGTDRVIAAITEAADQGADLICFPESYLPGYPFWLSAGDGARFNDARNKTLFSHYSDQAVTIEDGHLDTICAALRTTGMAAWLGIVERPRDRSGHSLYCSYVYIDASGEVQSVHRKLQPTYEERLVWSPGDGNGLVTHRLGAFTTGGLNCWENWMPLARAALYAQGEDLHVAGWPGSRSNTEDLTPVLAKEGRSYVISVSSVMRGSDVRDDMPEAEFVRDAIGELAADGGSCICAPDGTFLMEPWVGNNGVGETGVRTVEIDIARVREERQNFDPSGHYSRPDVTQLIVDRTRQAIATFKTD</sequence>
<dbReference type="PROSITE" id="PS00920">
    <property type="entry name" value="NITRIL_CHT_1"/>
    <property type="match status" value="1"/>
</dbReference>